<protein>
    <submittedName>
        <fullName evidence="1">Uncharacterized protein</fullName>
    </submittedName>
</protein>
<proteinExistence type="predicted"/>
<keyword evidence="2" id="KW-1185">Reference proteome</keyword>
<accession>A0AAU9MGQ2</accession>
<gene>
    <name evidence="1" type="ORF">LVIROSA_LOCUS14115</name>
</gene>
<organism evidence="1 2">
    <name type="scientific">Lactuca virosa</name>
    <dbReference type="NCBI Taxonomy" id="75947"/>
    <lineage>
        <taxon>Eukaryota</taxon>
        <taxon>Viridiplantae</taxon>
        <taxon>Streptophyta</taxon>
        <taxon>Embryophyta</taxon>
        <taxon>Tracheophyta</taxon>
        <taxon>Spermatophyta</taxon>
        <taxon>Magnoliopsida</taxon>
        <taxon>eudicotyledons</taxon>
        <taxon>Gunneridae</taxon>
        <taxon>Pentapetalae</taxon>
        <taxon>asterids</taxon>
        <taxon>campanulids</taxon>
        <taxon>Asterales</taxon>
        <taxon>Asteraceae</taxon>
        <taxon>Cichorioideae</taxon>
        <taxon>Cichorieae</taxon>
        <taxon>Lactucinae</taxon>
        <taxon>Lactuca</taxon>
    </lineage>
</organism>
<dbReference type="AlphaFoldDB" id="A0AAU9MGQ2"/>
<dbReference type="Proteomes" id="UP001157418">
    <property type="component" value="Unassembled WGS sequence"/>
</dbReference>
<comment type="caution">
    <text evidence="1">The sequence shown here is derived from an EMBL/GenBank/DDBJ whole genome shotgun (WGS) entry which is preliminary data.</text>
</comment>
<sequence length="90" mass="9858">MEVACIEDTQNVAFKLSLFKFYDVYSFMDIRGEHRYRVPTFGTGTKVRLSSFVTGQSASASRRGLLAGHQLVAGSSGIQLFPPPSLGRIS</sequence>
<evidence type="ECO:0000313" key="2">
    <source>
        <dbReference type="Proteomes" id="UP001157418"/>
    </source>
</evidence>
<evidence type="ECO:0000313" key="1">
    <source>
        <dbReference type="EMBL" id="CAH1427074.1"/>
    </source>
</evidence>
<dbReference type="EMBL" id="CAKMRJ010002223">
    <property type="protein sequence ID" value="CAH1427074.1"/>
    <property type="molecule type" value="Genomic_DNA"/>
</dbReference>
<reference evidence="1 2" key="1">
    <citation type="submission" date="2022-01" db="EMBL/GenBank/DDBJ databases">
        <authorList>
            <person name="Xiong W."/>
            <person name="Schranz E."/>
        </authorList>
    </citation>
    <scope>NUCLEOTIDE SEQUENCE [LARGE SCALE GENOMIC DNA]</scope>
</reference>
<name>A0AAU9MGQ2_9ASTR</name>